<gene>
    <name evidence="2" type="ORF">PHYBLDRAFT_65449</name>
</gene>
<keyword evidence="1" id="KW-0472">Membrane</keyword>
<dbReference type="AlphaFoldDB" id="A0A162U0K5"/>
<feature type="transmembrane region" description="Helical" evidence="1">
    <location>
        <begin position="116"/>
        <end position="138"/>
    </location>
</feature>
<evidence type="ECO:0000313" key="2">
    <source>
        <dbReference type="EMBL" id="OAD72512.1"/>
    </source>
</evidence>
<dbReference type="VEuPathDB" id="FungiDB:PHYBLDRAFT_65449"/>
<keyword evidence="3" id="KW-1185">Reference proteome</keyword>
<proteinExistence type="predicted"/>
<feature type="transmembrane region" description="Helical" evidence="1">
    <location>
        <begin position="159"/>
        <end position="186"/>
    </location>
</feature>
<organism evidence="2 3">
    <name type="scientific">Phycomyces blakesleeanus (strain ATCC 8743b / DSM 1359 / FGSC 10004 / NBRC 33097 / NRRL 1555)</name>
    <dbReference type="NCBI Taxonomy" id="763407"/>
    <lineage>
        <taxon>Eukaryota</taxon>
        <taxon>Fungi</taxon>
        <taxon>Fungi incertae sedis</taxon>
        <taxon>Mucoromycota</taxon>
        <taxon>Mucoromycotina</taxon>
        <taxon>Mucoromycetes</taxon>
        <taxon>Mucorales</taxon>
        <taxon>Phycomycetaceae</taxon>
        <taxon>Phycomyces</taxon>
    </lineage>
</organism>
<dbReference type="EMBL" id="KV440983">
    <property type="protein sequence ID" value="OAD72512.1"/>
    <property type="molecule type" value="Genomic_DNA"/>
</dbReference>
<name>A0A162U0K5_PHYB8</name>
<evidence type="ECO:0000313" key="3">
    <source>
        <dbReference type="Proteomes" id="UP000077315"/>
    </source>
</evidence>
<sequence length="253" mass="28998">MSKLDFFTTVIWLLYRSEPLSFSVERERVHRFGYLSFFFLHFSPNRQIFQRGTDCLSTFINFCHQSSRTRLGHVSQLAPTGLPATINWLMLVPPSHLFSNDNFALSGLLPFLTRHVMLGFLVYTTSFCAMLFYTASFLQSYPLLSVQFLRGPLRRNRILFLLVNIWLEFFGTVPLPSVLSATFQFLVFPPTLNLPISSVSVVVLSIPPIWDHHWSFHFNSVPPLPSAALTTARKSIFRLCSEIELDSQDVSPI</sequence>
<dbReference type="InParanoid" id="A0A162U0K5"/>
<reference evidence="3" key="1">
    <citation type="submission" date="2015-06" db="EMBL/GenBank/DDBJ databases">
        <title>Expansion of signal transduction pathways in fungi by whole-genome duplication.</title>
        <authorList>
            <consortium name="DOE Joint Genome Institute"/>
            <person name="Corrochano L.M."/>
            <person name="Kuo A."/>
            <person name="Marcet-Houben M."/>
            <person name="Polaino S."/>
            <person name="Salamov A."/>
            <person name="Villalobos J.M."/>
            <person name="Alvarez M.I."/>
            <person name="Avalos J."/>
            <person name="Benito E.P."/>
            <person name="Benoit I."/>
            <person name="Burger G."/>
            <person name="Camino L.P."/>
            <person name="Canovas D."/>
            <person name="Cerda-Olmedo E."/>
            <person name="Cheng J.-F."/>
            <person name="Dominguez A."/>
            <person name="Elias M."/>
            <person name="Eslava A.P."/>
            <person name="Glaser F."/>
            <person name="Grimwood J."/>
            <person name="Gutierrez G."/>
            <person name="Heitman J."/>
            <person name="Henrissat B."/>
            <person name="Iturriaga E.A."/>
            <person name="Lang B.F."/>
            <person name="Lavin J.L."/>
            <person name="Lee S."/>
            <person name="Li W."/>
            <person name="Lindquist E."/>
            <person name="Lopez-Garcia S."/>
            <person name="Luque E.M."/>
            <person name="Marcos A.T."/>
            <person name="Martin J."/>
            <person name="McCluskey K."/>
            <person name="Medina H.R."/>
            <person name="Miralles-Duran A."/>
            <person name="Miyazaki A."/>
            <person name="Munoz-Torres E."/>
            <person name="Oguiza J.A."/>
            <person name="Ohm R."/>
            <person name="Olmedo M."/>
            <person name="Orejas M."/>
            <person name="Ortiz-Castellanos L."/>
            <person name="Pisabarro A.G."/>
            <person name="Rodriguez-Romero J."/>
            <person name="Ruiz-Herrera J."/>
            <person name="Ruiz-Vazquez R."/>
            <person name="Sanz C."/>
            <person name="Schackwitz W."/>
            <person name="Schmutz J."/>
            <person name="Shahriari M."/>
            <person name="Shelest E."/>
            <person name="Silva-Franco F."/>
            <person name="Soanes D."/>
            <person name="Syed K."/>
            <person name="Tagua V.G."/>
            <person name="Talbot N.J."/>
            <person name="Thon M."/>
            <person name="De vries R.P."/>
            <person name="Wiebenga A."/>
            <person name="Yadav J.S."/>
            <person name="Braun E.L."/>
            <person name="Baker S."/>
            <person name="Garre V."/>
            <person name="Horwitz B."/>
            <person name="Torres-Martinez S."/>
            <person name="Idnurm A."/>
            <person name="Herrera-Estrella A."/>
            <person name="Gabaldon T."/>
            <person name="Grigoriev I.V."/>
        </authorList>
    </citation>
    <scope>NUCLEOTIDE SEQUENCE [LARGE SCALE GENOMIC DNA]</scope>
    <source>
        <strain evidence="3">NRRL 1555(-)</strain>
    </source>
</reference>
<evidence type="ECO:0000256" key="1">
    <source>
        <dbReference type="SAM" id="Phobius"/>
    </source>
</evidence>
<keyword evidence="1" id="KW-0812">Transmembrane</keyword>
<dbReference type="RefSeq" id="XP_018290552.1">
    <property type="nucleotide sequence ID" value="XM_018441464.1"/>
</dbReference>
<accession>A0A162U0K5</accession>
<dbReference type="GeneID" id="29002370"/>
<protein>
    <submittedName>
        <fullName evidence="2">Uncharacterized protein</fullName>
    </submittedName>
</protein>
<keyword evidence="1" id="KW-1133">Transmembrane helix</keyword>
<dbReference type="Proteomes" id="UP000077315">
    <property type="component" value="Unassembled WGS sequence"/>
</dbReference>